<evidence type="ECO:0000313" key="3">
    <source>
        <dbReference type="Proteomes" id="UP000076584"/>
    </source>
</evidence>
<protein>
    <submittedName>
        <fullName evidence="2">Uncharacterized protein</fullName>
    </submittedName>
</protein>
<dbReference type="Proteomes" id="UP000076584">
    <property type="component" value="Unassembled WGS sequence"/>
</dbReference>
<sequence>LSHWEPPSTWEAFTCSTLRAFAGDVDGEILHTSATGITAATPAWFWSTDESTKRISHTNPTRWPKRTPPCVRSWFAATSRSTAACLPATASCKGCRPLRPPVAPRRAVTRRPVTARETATADLVTTLAAAPRPPLTKDRTAACVPARPGDKSPSRHL</sequence>
<gene>
    <name evidence="2" type="ORF">CI238_03804</name>
</gene>
<feature type="region of interest" description="Disordered" evidence="1">
    <location>
        <begin position="135"/>
        <end position="157"/>
    </location>
</feature>
<dbReference type="AlphaFoldDB" id="A0A161VFE7"/>
<dbReference type="EMBL" id="LFIW01002705">
    <property type="protein sequence ID" value="KZL64325.1"/>
    <property type="molecule type" value="Genomic_DNA"/>
</dbReference>
<proteinExistence type="predicted"/>
<feature type="non-terminal residue" evidence="2">
    <location>
        <position position="1"/>
    </location>
</feature>
<evidence type="ECO:0000256" key="1">
    <source>
        <dbReference type="SAM" id="MobiDB-lite"/>
    </source>
</evidence>
<name>A0A161VFE7_COLIC</name>
<organism evidence="2 3">
    <name type="scientific">Colletotrichum incanum</name>
    <name type="common">Soybean anthracnose fungus</name>
    <dbReference type="NCBI Taxonomy" id="1573173"/>
    <lineage>
        <taxon>Eukaryota</taxon>
        <taxon>Fungi</taxon>
        <taxon>Dikarya</taxon>
        <taxon>Ascomycota</taxon>
        <taxon>Pezizomycotina</taxon>
        <taxon>Sordariomycetes</taxon>
        <taxon>Hypocreomycetidae</taxon>
        <taxon>Glomerellales</taxon>
        <taxon>Glomerellaceae</taxon>
        <taxon>Colletotrichum</taxon>
        <taxon>Colletotrichum spaethianum species complex</taxon>
    </lineage>
</organism>
<accession>A0A161VFE7</accession>
<comment type="caution">
    <text evidence="2">The sequence shown here is derived from an EMBL/GenBank/DDBJ whole genome shotgun (WGS) entry which is preliminary data.</text>
</comment>
<feature type="compositionally biased region" description="Basic and acidic residues" evidence="1">
    <location>
        <begin position="148"/>
        <end position="157"/>
    </location>
</feature>
<keyword evidence="3" id="KW-1185">Reference proteome</keyword>
<evidence type="ECO:0000313" key="2">
    <source>
        <dbReference type="EMBL" id="KZL64325.1"/>
    </source>
</evidence>
<reference evidence="2 3" key="1">
    <citation type="submission" date="2015-06" db="EMBL/GenBank/DDBJ databases">
        <title>Survival trade-offs in plant roots during colonization by closely related pathogenic and mutualistic fungi.</title>
        <authorList>
            <person name="Hacquard S."/>
            <person name="Kracher B."/>
            <person name="Hiruma K."/>
            <person name="Weinman A."/>
            <person name="Muench P."/>
            <person name="Garrido Oter R."/>
            <person name="Ver Loren van Themaat E."/>
            <person name="Dallerey J.-F."/>
            <person name="Damm U."/>
            <person name="Henrissat B."/>
            <person name="Lespinet O."/>
            <person name="Thon M."/>
            <person name="Kemen E."/>
            <person name="McHardy A.C."/>
            <person name="Schulze-Lefert P."/>
            <person name="O'Connell R.J."/>
        </authorList>
    </citation>
    <scope>NUCLEOTIDE SEQUENCE [LARGE SCALE GENOMIC DNA]</scope>
    <source>
        <strain evidence="2 3">MAFF 238704</strain>
    </source>
</reference>